<evidence type="ECO:0000256" key="3">
    <source>
        <dbReference type="ARBA" id="ARBA00022692"/>
    </source>
</evidence>
<gene>
    <name evidence="8" type="ORF">ACFR9T_01565</name>
</gene>
<keyword evidence="3 7" id="KW-0812">Transmembrane</keyword>
<evidence type="ECO:0000256" key="6">
    <source>
        <dbReference type="SAM" id="MobiDB-lite"/>
    </source>
</evidence>
<evidence type="ECO:0000313" key="9">
    <source>
        <dbReference type="Proteomes" id="UP001597185"/>
    </source>
</evidence>
<keyword evidence="9" id="KW-1185">Reference proteome</keyword>
<dbReference type="GO" id="GO:0005886">
    <property type="term" value="C:plasma membrane"/>
    <property type="evidence" value="ECO:0007669"/>
    <property type="project" value="UniProtKB-SubCell"/>
</dbReference>
<feature type="transmembrane region" description="Helical" evidence="7">
    <location>
        <begin position="289"/>
        <end position="312"/>
    </location>
</feature>
<comment type="caution">
    <text evidence="8">The sequence shown here is derived from an EMBL/GenBank/DDBJ whole genome shotgun (WGS) entry which is preliminary data.</text>
</comment>
<comment type="subcellular location">
    <subcellularLocation>
        <location evidence="1">Cell membrane</location>
        <topology evidence="1">Multi-pass membrane protein</topology>
    </subcellularLocation>
</comment>
<feature type="region of interest" description="Disordered" evidence="6">
    <location>
        <begin position="354"/>
        <end position="375"/>
    </location>
</feature>
<evidence type="ECO:0000256" key="2">
    <source>
        <dbReference type="ARBA" id="ARBA00022475"/>
    </source>
</evidence>
<evidence type="ECO:0000313" key="8">
    <source>
        <dbReference type="EMBL" id="MFD1569289.1"/>
    </source>
</evidence>
<dbReference type="InterPro" id="IPR032808">
    <property type="entry name" value="DoxX"/>
</dbReference>
<name>A0ABD6BXZ9_9EURY</name>
<organism evidence="8 9">
    <name type="scientific">Halorubrum laminariae</name>
    <dbReference type="NCBI Taxonomy" id="1433523"/>
    <lineage>
        <taxon>Archaea</taxon>
        <taxon>Methanobacteriati</taxon>
        <taxon>Methanobacteriota</taxon>
        <taxon>Stenosarchaea group</taxon>
        <taxon>Halobacteria</taxon>
        <taxon>Halobacteriales</taxon>
        <taxon>Haloferacaceae</taxon>
        <taxon>Halorubrum</taxon>
    </lineage>
</organism>
<proteinExistence type="predicted"/>
<evidence type="ECO:0000256" key="7">
    <source>
        <dbReference type="SAM" id="Phobius"/>
    </source>
</evidence>
<evidence type="ECO:0000256" key="1">
    <source>
        <dbReference type="ARBA" id="ARBA00004651"/>
    </source>
</evidence>
<keyword evidence="5 7" id="KW-0472">Membrane</keyword>
<dbReference type="RefSeq" id="WP_256417127.1">
    <property type="nucleotide sequence ID" value="NZ_JANHDL010000002.1"/>
</dbReference>
<feature type="transmembrane region" description="Helical" evidence="7">
    <location>
        <begin position="58"/>
        <end position="77"/>
    </location>
</feature>
<feature type="transmembrane region" description="Helical" evidence="7">
    <location>
        <begin position="97"/>
        <end position="120"/>
    </location>
</feature>
<keyword evidence="4 7" id="KW-1133">Transmembrane helix</keyword>
<evidence type="ECO:0000256" key="4">
    <source>
        <dbReference type="ARBA" id="ARBA00022989"/>
    </source>
</evidence>
<feature type="transmembrane region" description="Helical" evidence="7">
    <location>
        <begin position="232"/>
        <end position="251"/>
    </location>
</feature>
<dbReference type="PANTHER" id="PTHR33452">
    <property type="entry name" value="OXIDOREDUCTASE CATD-RELATED"/>
    <property type="match status" value="1"/>
</dbReference>
<feature type="transmembrane region" description="Helical" evidence="7">
    <location>
        <begin position="324"/>
        <end position="347"/>
    </location>
</feature>
<dbReference type="AlphaFoldDB" id="A0ABD6BXZ9"/>
<reference evidence="8 9" key="1">
    <citation type="journal article" date="2019" name="Int. J. Syst. Evol. Microbiol.">
        <title>The Global Catalogue of Microorganisms (GCM) 10K type strain sequencing project: providing services to taxonomists for standard genome sequencing and annotation.</title>
        <authorList>
            <consortium name="The Broad Institute Genomics Platform"/>
            <consortium name="The Broad Institute Genome Sequencing Center for Infectious Disease"/>
            <person name="Wu L."/>
            <person name="Ma J."/>
        </authorList>
    </citation>
    <scope>NUCLEOTIDE SEQUENCE [LARGE SCALE GENOMIC DNA]</scope>
    <source>
        <strain evidence="8 9">CGMCC 1.12689</strain>
    </source>
</reference>
<dbReference type="PANTHER" id="PTHR33452:SF1">
    <property type="entry name" value="INNER MEMBRANE PROTEIN YPHA-RELATED"/>
    <property type="match status" value="1"/>
</dbReference>
<dbReference type="EMBL" id="JBHUDB010000001">
    <property type="protein sequence ID" value="MFD1569289.1"/>
    <property type="molecule type" value="Genomic_DNA"/>
</dbReference>
<dbReference type="InterPro" id="IPR051907">
    <property type="entry name" value="DoxX-like_oxidoreductase"/>
</dbReference>
<sequence>MTRTRFARPVTVLAATLVGFVLASGVASAHVRYVTSTEQVGEGLAFLSAALTDPVNSAALAGGGVALSAAIVTYRRVHVFDRDVAAFRAVMAEYRDLLPWLLRLGFGLPLVGAGFAGYFLNPVVDPLIGGGVDRLLQILLGFLIIFGFGTRVAASVGLLAYLIALPVAPLLVYSLEWIPGFLALVLVGSGRPSADHVFERVASTPGTFYSEVDPIRRVVEWGTDRLDPLERYIPTVIRVGMGIGFAFLGLFEKLLAPEMARGVVEQYGLSTATPIPPDLWVLGAGFGEIAIGVAIAVGFFTRASAMAALFVFTLTLFGIPDDPVLAHIGLFSLASALLITGSGPYALDNYLTNPRRAPADSDSKPAAGSAEPSDD</sequence>
<evidence type="ECO:0000256" key="5">
    <source>
        <dbReference type="ARBA" id="ARBA00023136"/>
    </source>
</evidence>
<protein>
    <submittedName>
        <fullName evidence="8">DoxX family protein</fullName>
    </submittedName>
</protein>
<dbReference type="Pfam" id="PF07681">
    <property type="entry name" value="DoxX"/>
    <property type="match status" value="1"/>
</dbReference>
<accession>A0ABD6BXZ9</accession>
<dbReference type="Proteomes" id="UP001597185">
    <property type="component" value="Unassembled WGS sequence"/>
</dbReference>
<keyword evidence="2" id="KW-1003">Cell membrane</keyword>